<name>A0A4R4XIM5_9ACTN</name>
<reference evidence="1 2" key="1">
    <citation type="submission" date="2019-03" db="EMBL/GenBank/DDBJ databases">
        <title>Draft genome sequences of novel Actinobacteria.</title>
        <authorList>
            <person name="Sahin N."/>
            <person name="Ay H."/>
            <person name="Saygin H."/>
        </authorList>
    </citation>
    <scope>NUCLEOTIDE SEQUENCE [LARGE SCALE GENOMIC DNA]</scope>
    <source>
        <strain evidence="1 2">CH32</strain>
    </source>
</reference>
<dbReference type="Gene3D" id="3.30.1310.10">
    <property type="entry name" value="Nucleoid-associated protein YbaB-like domain"/>
    <property type="match status" value="1"/>
</dbReference>
<keyword evidence="1" id="KW-0238">DNA-binding</keyword>
<dbReference type="RefSeq" id="WP_132623464.1">
    <property type="nucleotide sequence ID" value="NZ_SMKQ01000345.1"/>
</dbReference>
<organism evidence="1 2">
    <name type="scientific">Nonomuraea terrae</name>
    <dbReference type="NCBI Taxonomy" id="2530383"/>
    <lineage>
        <taxon>Bacteria</taxon>
        <taxon>Bacillati</taxon>
        <taxon>Actinomycetota</taxon>
        <taxon>Actinomycetes</taxon>
        <taxon>Streptosporangiales</taxon>
        <taxon>Streptosporangiaceae</taxon>
        <taxon>Nonomuraea</taxon>
    </lineage>
</organism>
<dbReference type="EMBL" id="SMKQ01000345">
    <property type="protein sequence ID" value="TDD30705.1"/>
    <property type="molecule type" value="Genomic_DNA"/>
</dbReference>
<dbReference type="InterPro" id="IPR036894">
    <property type="entry name" value="YbaB-like_sf"/>
</dbReference>
<gene>
    <name evidence="1" type="ORF">E1286_45780</name>
</gene>
<sequence length="147" mass="16471">MQEFGDFAKIDLEKLVKGADEQLALLGDFQERAASCVGRAQDENGFVAVEYGQEGVRELELHPKAMRLSSGELAELIKITLRDATEDFQRRLTEDAGELFGQESNPLRLLAEPGSITAKVKEAEPLYDQAFEDVMGRLDSIRRRLEL</sequence>
<comment type="caution">
    <text evidence="1">The sequence shown here is derived from an EMBL/GenBank/DDBJ whole genome shotgun (WGS) entry which is preliminary data.</text>
</comment>
<evidence type="ECO:0000313" key="2">
    <source>
        <dbReference type="Proteomes" id="UP000295302"/>
    </source>
</evidence>
<accession>A0A4R4XIM5</accession>
<dbReference type="GO" id="GO:0003677">
    <property type="term" value="F:DNA binding"/>
    <property type="evidence" value="ECO:0007669"/>
    <property type="project" value="UniProtKB-KW"/>
</dbReference>
<protein>
    <submittedName>
        <fullName evidence="1">YbaB/EbfC family DNA-binding protein</fullName>
    </submittedName>
</protein>
<proteinExistence type="predicted"/>
<dbReference type="Proteomes" id="UP000295302">
    <property type="component" value="Unassembled WGS sequence"/>
</dbReference>
<dbReference type="OrthoDB" id="3829223at2"/>
<dbReference type="AlphaFoldDB" id="A0A4R4XIM5"/>
<evidence type="ECO:0000313" key="1">
    <source>
        <dbReference type="EMBL" id="TDD30705.1"/>
    </source>
</evidence>
<keyword evidence="2" id="KW-1185">Reference proteome</keyword>